<accession>A0A2S0KLH7</accession>
<evidence type="ECO:0008006" key="4">
    <source>
        <dbReference type="Google" id="ProtNLM"/>
    </source>
</evidence>
<sequence>MKIESFNRHKSSIAYIAAKYPTIIMYFLSSIFLFIPYVGVLAWVVAFLFFFKEESSEFLRLHAAQTGFIMMIYSVITLILNIIGDFILASASSSRSEAAIINALTIQGYLGSATRILRIIVLILAIVNAVLAYRYKFCNYSVFGKMAKRLHEKTKRDF</sequence>
<keyword evidence="1" id="KW-0472">Membrane</keyword>
<dbReference type="AlphaFoldDB" id="A0A2S0KLH7"/>
<feature type="transmembrane region" description="Helical" evidence="1">
    <location>
        <begin position="116"/>
        <end position="135"/>
    </location>
</feature>
<feature type="transmembrane region" description="Helical" evidence="1">
    <location>
        <begin position="63"/>
        <end position="83"/>
    </location>
</feature>
<protein>
    <recommendedName>
        <fullName evidence="4">DUF4870 domain-containing protein</fullName>
    </recommendedName>
</protein>
<dbReference type="RefSeq" id="WP_106011864.1">
    <property type="nucleotide sequence ID" value="NZ_CP027226.1"/>
</dbReference>
<keyword evidence="1" id="KW-0812">Transmembrane</keyword>
<dbReference type="EMBL" id="CP027226">
    <property type="protein sequence ID" value="AVM41876.1"/>
    <property type="molecule type" value="Genomic_DNA"/>
</dbReference>
<keyword evidence="1" id="KW-1133">Transmembrane helix</keyword>
<dbReference type="KEGG" id="fsa:C5Q98_00895"/>
<proteinExistence type="predicted"/>
<gene>
    <name evidence="2" type="ORF">C5Q98_00895</name>
</gene>
<evidence type="ECO:0000313" key="3">
    <source>
        <dbReference type="Proteomes" id="UP000237947"/>
    </source>
</evidence>
<name>A0A2S0KLH7_9FIRM</name>
<organism evidence="2 3">
    <name type="scientific">Fastidiosipila sanguinis</name>
    <dbReference type="NCBI Taxonomy" id="236753"/>
    <lineage>
        <taxon>Bacteria</taxon>
        <taxon>Bacillati</taxon>
        <taxon>Bacillota</taxon>
        <taxon>Clostridia</taxon>
        <taxon>Eubacteriales</taxon>
        <taxon>Oscillospiraceae</taxon>
        <taxon>Fastidiosipila</taxon>
    </lineage>
</organism>
<evidence type="ECO:0000256" key="1">
    <source>
        <dbReference type="SAM" id="Phobius"/>
    </source>
</evidence>
<dbReference type="Proteomes" id="UP000237947">
    <property type="component" value="Chromosome"/>
</dbReference>
<feature type="transmembrane region" description="Helical" evidence="1">
    <location>
        <begin position="34"/>
        <end position="51"/>
    </location>
</feature>
<keyword evidence="3" id="KW-1185">Reference proteome</keyword>
<reference evidence="3" key="1">
    <citation type="submission" date="2018-02" db="EMBL/GenBank/DDBJ databases">
        <authorList>
            <person name="Holder M.E."/>
            <person name="Ajami N.J."/>
            <person name="Petrosino J.F."/>
        </authorList>
    </citation>
    <scope>NUCLEOTIDE SEQUENCE [LARGE SCALE GENOMIC DNA]</scope>
    <source>
        <strain evidence="3">CCUG 47711</strain>
    </source>
</reference>
<evidence type="ECO:0000313" key="2">
    <source>
        <dbReference type="EMBL" id="AVM41876.1"/>
    </source>
</evidence>